<accession>A0A078BBQ8</accession>
<dbReference type="EMBL" id="LM651376">
    <property type="protein sequence ID" value="CDW92113.1"/>
    <property type="molecule type" value="Genomic_DNA"/>
</dbReference>
<name>A0A078BBQ8_ECOLX</name>
<evidence type="ECO:0000313" key="1">
    <source>
        <dbReference type="EMBL" id="CDW92113.1"/>
    </source>
</evidence>
<protein>
    <submittedName>
        <fullName evidence="1">TnpB</fullName>
    </submittedName>
</protein>
<sequence>MYCLTTSSGAPPQEPAKYDLDQSTAFPYAPRKSRNSFRRRRDVTAFSELTSTESCTVGGYSISMWT</sequence>
<geneLocation type="plasmid" evidence="1">
    <name>pV404</name>
</geneLocation>
<dbReference type="AlphaFoldDB" id="A0A078BBQ8"/>
<organism evidence="1">
    <name type="scientific">Escherichia coli</name>
    <dbReference type="NCBI Taxonomy" id="562"/>
    <lineage>
        <taxon>Bacteria</taxon>
        <taxon>Pseudomonadati</taxon>
        <taxon>Pseudomonadota</taxon>
        <taxon>Gammaproteobacteria</taxon>
        <taxon>Enterobacterales</taxon>
        <taxon>Enterobacteriaceae</taxon>
        <taxon>Escherichia</taxon>
    </lineage>
</organism>
<reference evidence="1" key="1">
    <citation type="submission" date="2014-06" db="EMBL/GenBank/DDBJ databases">
        <title>Complete sequence of pV404, a novel IncI1 plasmid harboring blaCTX-M-14 in a complex genetic environment.</title>
        <authorList>
            <person name="Riccobono E."/>
            <person name="Di Pilato V."/>
            <person name="Bartoloni A."/>
            <person name="Rossolini G.M."/>
            <person name="Pallecchi L."/>
        </authorList>
    </citation>
    <scope>NUCLEOTIDE SEQUENCE [LARGE SCALE GENOMIC DNA]</scope>
    <source>
        <strain evidence="1">E. coli V404</strain>
        <plasmid evidence="1">pV404</plasmid>
    </source>
</reference>
<proteinExistence type="predicted"/>
<keyword evidence="1" id="KW-0614">Plasmid</keyword>